<keyword evidence="2" id="KW-0863">Zinc-finger</keyword>
<feature type="domain" description="FLYWCH-type" evidence="4">
    <location>
        <begin position="16"/>
        <end position="75"/>
    </location>
</feature>
<evidence type="ECO:0000256" key="2">
    <source>
        <dbReference type="ARBA" id="ARBA00022771"/>
    </source>
</evidence>
<evidence type="ECO:0000313" key="6">
    <source>
        <dbReference type="Proteomes" id="UP000823941"/>
    </source>
</evidence>
<gene>
    <name evidence="5" type="ORF">JYU34_004333</name>
</gene>
<organism evidence="5 6">
    <name type="scientific">Plutella xylostella</name>
    <name type="common">Diamondback moth</name>
    <name type="synonym">Plutella maculipennis</name>
    <dbReference type="NCBI Taxonomy" id="51655"/>
    <lineage>
        <taxon>Eukaryota</taxon>
        <taxon>Metazoa</taxon>
        <taxon>Ecdysozoa</taxon>
        <taxon>Arthropoda</taxon>
        <taxon>Hexapoda</taxon>
        <taxon>Insecta</taxon>
        <taxon>Pterygota</taxon>
        <taxon>Neoptera</taxon>
        <taxon>Endopterygota</taxon>
        <taxon>Lepidoptera</taxon>
        <taxon>Glossata</taxon>
        <taxon>Ditrysia</taxon>
        <taxon>Yponomeutoidea</taxon>
        <taxon>Plutellidae</taxon>
        <taxon>Plutella</taxon>
    </lineage>
</organism>
<dbReference type="Proteomes" id="UP000823941">
    <property type="component" value="Chromosome 6"/>
</dbReference>
<protein>
    <recommendedName>
        <fullName evidence="4">FLYWCH-type domain-containing protein</fullName>
    </recommendedName>
</protein>
<accession>A0ABQ7QXR0</accession>
<comment type="caution">
    <text evidence="5">The sequence shown here is derived from an EMBL/GenBank/DDBJ whole genome shotgun (WGS) entry which is preliminary data.</text>
</comment>
<keyword evidence="6" id="KW-1185">Reference proteome</keyword>
<proteinExistence type="predicted"/>
<name>A0ABQ7QXR0_PLUXY</name>
<sequence length="92" mass="10626">MTKRLESLTKTIQFIPLTNGKTLLMYKGYTFNKNQSLAIGYRYNCAAWTSKKCRAYVNISEDKTQVINSKDFHTHPPTVYRALASGFYFKVC</sequence>
<dbReference type="InterPro" id="IPR007588">
    <property type="entry name" value="Znf_FLYWCH"/>
</dbReference>
<evidence type="ECO:0000259" key="4">
    <source>
        <dbReference type="Pfam" id="PF04500"/>
    </source>
</evidence>
<evidence type="ECO:0000313" key="5">
    <source>
        <dbReference type="EMBL" id="KAG7309825.1"/>
    </source>
</evidence>
<dbReference type="Gene3D" id="2.20.25.240">
    <property type="match status" value="1"/>
</dbReference>
<evidence type="ECO:0000256" key="3">
    <source>
        <dbReference type="ARBA" id="ARBA00022833"/>
    </source>
</evidence>
<dbReference type="Pfam" id="PF04500">
    <property type="entry name" value="FLYWCH"/>
    <property type="match status" value="1"/>
</dbReference>
<dbReference type="EMBL" id="JAHIBW010000006">
    <property type="protein sequence ID" value="KAG7309825.1"/>
    <property type="molecule type" value="Genomic_DNA"/>
</dbReference>
<keyword evidence="3" id="KW-0862">Zinc</keyword>
<keyword evidence="1" id="KW-0479">Metal-binding</keyword>
<reference evidence="5 6" key="1">
    <citation type="submission" date="2021-06" db="EMBL/GenBank/DDBJ databases">
        <title>A haploid diamondback moth (Plutella xylostella L.) genome assembly resolves 31 chromosomes and identifies a diamide resistance mutation.</title>
        <authorList>
            <person name="Ward C.M."/>
            <person name="Perry K.D."/>
            <person name="Baker G."/>
            <person name="Powis K."/>
            <person name="Heckel D.G."/>
            <person name="Baxter S.W."/>
        </authorList>
    </citation>
    <scope>NUCLEOTIDE SEQUENCE [LARGE SCALE GENOMIC DNA]</scope>
    <source>
        <strain evidence="5 6">LV</strain>
        <tissue evidence="5">Single pupa</tissue>
    </source>
</reference>
<evidence type="ECO:0000256" key="1">
    <source>
        <dbReference type="ARBA" id="ARBA00022723"/>
    </source>
</evidence>